<keyword evidence="3" id="KW-1185">Reference proteome</keyword>
<keyword evidence="1" id="KW-1133">Transmembrane helix</keyword>
<protein>
    <submittedName>
        <fullName evidence="2">CLUMA_CG001259, isoform A</fullName>
    </submittedName>
</protein>
<evidence type="ECO:0000256" key="1">
    <source>
        <dbReference type="SAM" id="Phobius"/>
    </source>
</evidence>
<sequence>MPKIPSVDKEHLLSCANKIAFNTKISSVVRSFFTRVFARAKKLFVQKYSLIKLTDTALDVLHPFCHRLLFLTGIKTSSKDCLYCTCRTGKALSGRILLATIVFVCLAIFLVLCKQDLSPFKKNNQVVTNFGMKNTKKLPQKVHNEIFVSH</sequence>
<keyword evidence="1" id="KW-0812">Transmembrane</keyword>
<reference evidence="2 3" key="1">
    <citation type="submission" date="2015-04" db="EMBL/GenBank/DDBJ databases">
        <authorList>
            <person name="Syromyatnikov M.Y."/>
            <person name="Popov V.N."/>
        </authorList>
    </citation>
    <scope>NUCLEOTIDE SEQUENCE [LARGE SCALE GENOMIC DNA]</scope>
</reference>
<organism evidence="2 3">
    <name type="scientific">Clunio marinus</name>
    <dbReference type="NCBI Taxonomy" id="568069"/>
    <lineage>
        <taxon>Eukaryota</taxon>
        <taxon>Metazoa</taxon>
        <taxon>Ecdysozoa</taxon>
        <taxon>Arthropoda</taxon>
        <taxon>Hexapoda</taxon>
        <taxon>Insecta</taxon>
        <taxon>Pterygota</taxon>
        <taxon>Neoptera</taxon>
        <taxon>Endopterygota</taxon>
        <taxon>Diptera</taxon>
        <taxon>Nematocera</taxon>
        <taxon>Chironomoidea</taxon>
        <taxon>Chironomidae</taxon>
        <taxon>Clunio</taxon>
    </lineage>
</organism>
<dbReference type="AlphaFoldDB" id="A0A1J1HIS4"/>
<proteinExistence type="predicted"/>
<accession>A0A1J1HIS4</accession>
<keyword evidence="1" id="KW-0472">Membrane</keyword>
<dbReference type="EMBL" id="CVRI01000004">
    <property type="protein sequence ID" value="CRK87458.1"/>
    <property type="molecule type" value="Genomic_DNA"/>
</dbReference>
<evidence type="ECO:0000313" key="2">
    <source>
        <dbReference type="EMBL" id="CRK87458.1"/>
    </source>
</evidence>
<gene>
    <name evidence="2" type="ORF">CLUMA_CG001259</name>
</gene>
<name>A0A1J1HIS4_9DIPT</name>
<feature type="transmembrane region" description="Helical" evidence="1">
    <location>
        <begin position="92"/>
        <end position="113"/>
    </location>
</feature>
<evidence type="ECO:0000313" key="3">
    <source>
        <dbReference type="Proteomes" id="UP000183832"/>
    </source>
</evidence>
<dbReference type="Proteomes" id="UP000183832">
    <property type="component" value="Unassembled WGS sequence"/>
</dbReference>